<accession>A0ABD3ATU5</accession>
<dbReference type="AlphaFoldDB" id="A0ABD3ATU5"/>
<dbReference type="EMBL" id="JBJUIK010000002">
    <property type="protein sequence ID" value="KAL3534611.1"/>
    <property type="molecule type" value="Genomic_DNA"/>
</dbReference>
<comment type="caution">
    <text evidence="2">The sequence shown here is derived from an EMBL/GenBank/DDBJ whole genome shotgun (WGS) entry which is preliminary data.</text>
</comment>
<reference evidence="2 3" key="1">
    <citation type="submission" date="2024-11" db="EMBL/GenBank/DDBJ databases">
        <title>A near-complete genome assembly of Cinchona calisaya.</title>
        <authorList>
            <person name="Lian D.C."/>
            <person name="Zhao X.W."/>
            <person name="Wei L."/>
        </authorList>
    </citation>
    <scope>NUCLEOTIDE SEQUENCE [LARGE SCALE GENOMIC DNA]</scope>
    <source>
        <tissue evidence="2">Nenye</tissue>
    </source>
</reference>
<organism evidence="2 3">
    <name type="scientific">Cinchona calisaya</name>
    <dbReference type="NCBI Taxonomy" id="153742"/>
    <lineage>
        <taxon>Eukaryota</taxon>
        <taxon>Viridiplantae</taxon>
        <taxon>Streptophyta</taxon>
        <taxon>Embryophyta</taxon>
        <taxon>Tracheophyta</taxon>
        <taxon>Spermatophyta</taxon>
        <taxon>Magnoliopsida</taxon>
        <taxon>eudicotyledons</taxon>
        <taxon>Gunneridae</taxon>
        <taxon>Pentapetalae</taxon>
        <taxon>asterids</taxon>
        <taxon>lamiids</taxon>
        <taxon>Gentianales</taxon>
        <taxon>Rubiaceae</taxon>
        <taxon>Cinchonoideae</taxon>
        <taxon>Cinchoneae</taxon>
        <taxon>Cinchona</taxon>
    </lineage>
</organism>
<evidence type="ECO:0000313" key="3">
    <source>
        <dbReference type="Proteomes" id="UP001630127"/>
    </source>
</evidence>
<evidence type="ECO:0000256" key="1">
    <source>
        <dbReference type="SAM" id="MobiDB-lite"/>
    </source>
</evidence>
<sequence length="161" mass="18772">MCITSEEVSREMNQESWNNSNLNSTSLTVTLVQKVTEEDGVTLQNKGPIMKREEQLVLTGYRREQQNDPKNKNQSDKTKGSHSKMRILPFTLREPCTDISNRMQVDETLGKRKTRNFEEETTMEIEISENLKRLKEYRRTELNLTSEKGEGTNLFWPPSDQ</sequence>
<keyword evidence="3" id="KW-1185">Reference proteome</keyword>
<gene>
    <name evidence="2" type="ORF">ACH5RR_003072</name>
</gene>
<dbReference type="Proteomes" id="UP001630127">
    <property type="component" value="Unassembled WGS sequence"/>
</dbReference>
<protein>
    <submittedName>
        <fullName evidence="2">Uncharacterized protein</fullName>
    </submittedName>
</protein>
<name>A0ABD3ATU5_9GENT</name>
<proteinExistence type="predicted"/>
<feature type="compositionally biased region" description="Basic and acidic residues" evidence="1">
    <location>
        <begin position="58"/>
        <end position="79"/>
    </location>
</feature>
<feature type="region of interest" description="Disordered" evidence="1">
    <location>
        <begin position="58"/>
        <end position="91"/>
    </location>
</feature>
<evidence type="ECO:0000313" key="2">
    <source>
        <dbReference type="EMBL" id="KAL3534611.1"/>
    </source>
</evidence>
<feature type="region of interest" description="Disordered" evidence="1">
    <location>
        <begin position="1"/>
        <end position="22"/>
    </location>
</feature>